<evidence type="ECO:0000256" key="2">
    <source>
        <dbReference type="ARBA" id="ARBA00022840"/>
    </source>
</evidence>
<dbReference type="Gene3D" id="3.40.50.300">
    <property type="entry name" value="P-loop containing nucleotide triphosphate hydrolases"/>
    <property type="match status" value="1"/>
</dbReference>
<dbReference type="SUPFAM" id="SSF52540">
    <property type="entry name" value="P-loop containing nucleoside triphosphate hydrolases"/>
    <property type="match status" value="1"/>
</dbReference>
<protein>
    <submittedName>
        <fullName evidence="3">Cell division protein ZapE</fullName>
    </submittedName>
</protein>
<dbReference type="GO" id="GO:0016887">
    <property type="term" value="F:ATP hydrolysis activity"/>
    <property type="evidence" value="ECO:0007669"/>
    <property type="project" value="InterPro"/>
</dbReference>
<keyword evidence="3" id="KW-0131">Cell cycle</keyword>
<sequence length="381" mass="43314">MPASQSLSPNVRERYEAMVTAGELDADPAQRAIIDKLDALNEALAERRLASKHSPLGWLFGKKQPKEPLKGLYVWGSVGRGKTMLMDLFFEHAVVKRKRRAHFHEFMNDAHERIHAVRQKIKAGTIKGSDPIAPVAAELAQETRLLCFDEFSVTDIADAMLLGRLFEKLFDAGVVVVATSNVDPDDLYRDGLNRDHFVPFIKLLKRQVEVFNLDSPTDYRLEKLAGAPVYISPLGEAADREMERIWKALTQGTKPRSDRLEVKGRWIEVPQTACGVARFSFHDLCERPYSAADYLRVAHAYHTVMVERVPVLQQNRRNEAKRFINLIDALYDQRIKLVISAESEPDGLYVATSGTEKFEFDRTISRLTEMRSQEYLAEVAR</sequence>
<dbReference type="Pfam" id="PF03969">
    <property type="entry name" value="AFG1_ATPase"/>
    <property type="match status" value="1"/>
</dbReference>
<accession>A0A2T5VGT3</accession>
<dbReference type="RefSeq" id="WP_107988451.1">
    <property type="nucleotide sequence ID" value="NZ_QAYG01000001.1"/>
</dbReference>
<dbReference type="GO" id="GO:0005524">
    <property type="term" value="F:ATP binding"/>
    <property type="evidence" value="ECO:0007669"/>
    <property type="project" value="UniProtKB-KW"/>
</dbReference>
<dbReference type="GO" id="GO:0051301">
    <property type="term" value="P:cell division"/>
    <property type="evidence" value="ECO:0007669"/>
    <property type="project" value="UniProtKB-KW"/>
</dbReference>
<evidence type="ECO:0000256" key="1">
    <source>
        <dbReference type="ARBA" id="ARBA00022741"/>
    </source>
</evidence>
<dbReference type="OrthoDB" id="9774491at2"/>
<evidence type="ECO:0000313" key="4">
    <source>
        <dbReference type="Proteomes" id="UP000244081"/>
    </source>
</evidence>
<dbReference type="InterPro" id="IPR005654">
    <property type="entry name" value="ATPase_AFG1-like"/>
</dbReference>
<dbReference type="EMBL" id="QAYG01000001">
    <property type="protein sequence ID" value="PTW62959.1"/>
    <property type="molecule type" value="Genomic_DNA"/>
</dbReference>
<evidence type="ECO:0000313" key="3">
    <source>
        <dbReference type="EMBL" id="PTW62959.1"/>
    </source>
</evidence>
<dbReference type="Proteomes" id="UP000244081">
    <property type="component" value="Unassembled WGS sequence"/>
</dbReference>
<organism evidence="3 4">
    <name type="scientific">Breoghania corrubedonensis</name>
    <dbReference type="NCBI Taxonomy" id="665038"/>
    <lineage>
        <taxon>Bacteria</taxon>
        <taxon>Pseudomonadati</taxon>
        <taxon>Pseudomonadota</taxon>
        <taxon>Alphaproteobacteria</taxon>
        <taxon>Hyphomicrobiales</taxon>
        <taxon>Stappiaceae</taxon>
        <taxon>Breoghania</taxon>
    </lineage>
</organism>
<dbReference type="AlphaFoldDB" id="A0A2T5VGT3"/>
<gene>
    <name evidence="3" type="ORF">C8N35_1011008</name>
</gene>
<dbReference type="GO" id="GO:0005737">
    <property type="term" value="C:cytoplasm"/>
    <property type="evidence" value="ECO:0007669"/>
    <property type="project" value="TreeGrafter"/>
</dbReference>
<keyword evidence="4" id="KW-1185">Reference proteome</keyword>
<dbReference type="PANTHER" id="PTHR12169:SF6">
    <property type="entry name" value="AFG1-LIKE ATPASE"/>
    <property type="match status" value="1"/>
</dbReference>
<proteinExistence type="predicted"/>
<keyword evidence="2" id="KW-0067">ATP-binding</keyword>
<dbReference type="NCBIfam" id="NF040713">
    <property type="entry name" value="ZapE"/>
    <property type="match status" value="1"/>
</dbReference>
<keyword evidence="1" id="KW-0547">Nucleotide-binding</keyword>
<keyword evidence="3" id="KW-0132">Cell division</keyword>
<dbReference type="PANTHER" id="PTHR12169">
    <property type="entry name" value="ATPASE N2B"/>
    <property type="match status" value="1"/>
</dbReference>
<dbReference type="InterPro" id="IPR027417">
    <property type="entry name" value="P-loop_NTPase"/>
</dbReference>
<comment type="caution">
    <text evidence="3">The sequence shown here is derived from an EMBL/GenBank/DDBJ whole genome shotgun (WGS) entry which is preliminary data.</text>
</comment>
<name>A0A2T5VGT3_9HYPH</name>
<reference evidence="3 4" key="1">
    <citation type="submission" date="2018-04" db="EMBL/GenBank/DDBJ databases">
        <title>Genomic Encyclopedia of Archaeal and Bacterial Type Strains, Phase II (KMG-II): from individual species to whole genera.</title>
        <authorList>
            <person name="Goeker M."/>
        </authorList>
    </citation>
    <scope>NUCLEOTIDE SEQUENCE [LARGE SCALE GENOMIC DNA]</scope>
    <source>
        <strain evidence="3 4">DSM 23382</strain>
    </source>
</reference>